<dbReference type="InterPro" id="IPR013792">
    <property type="entry name" value="RNA3'P_cycl/enolpyr_Trfase_a/b"/>
</dbReference>
<dbReference type="GO" id="GO:0003866">
    <property type="term" value="F:3-phosphoshikimate 1-carboxyvinyltransferase activity"/>
    <property type="evidence" value="ECO:0007669"/>
    <property type="project" value="UniProtKB-UniRule"/>
</dbReference>
<keyword evidence="3 7" id="KW-0028">Amino-acid biosynthesis</keyword>
<comment type="similarity">
    <text evidence="2 7">Belongs to the EPSP synthase family.</text>
</comment>
<feature type="binding site" evidence="7">
    <location>
        <position position="148"/>
    </location>
    <ligand>
        <name>phosphoenolpyruvate</name>
        <dbReference type="ChEBI" id="CHEBI:58702"/>
    </ligand>
</feature>
<dbReference type="InterPro" id="IPR023193">
    <property type="entry name" value="EPSP_synthase_CS"/>
</dbReference>
<comment type="subunit">
    <text evidence="7">Monomer.</text>
</comment>
<dbReference type="PIRSF" id="PIRSF000505">
    <property type="entry name" value="EPSPS"/>
    <property type="match status" value="1"/>
</dbReference>
<name>A0A4Q2KTX7_9MICO</name>
<organism evidence="10 11">
    <name type="scientific">Agromyces albus</name>
    <dbReference type="NCBI Taxonomy" id="205332"/>
    <lineage>
        <taxon>Bacteria</taxon>
        <taxon>Bacillati</taxon>
        <taxon>Actinomycetota</taxon>
        <taxon>Actinomycetes</taxon>
        <taxon>Micrococcales</taxon>
        <taxon>Microbacteriaceae</taxon>
        <taxon>Agromyces</taxon>
    </lineage>
</organism>
<keyword evidence="5 7" id="KW-0057">Aromatic amino acid biosynthesis</keyword>
<feature type="binding site" evidence="7">
    <location>
        <position position="223"/>
    </location>
    <ligand>
        <name>3-phosphoshikimate</name>
        <dbReference type="ChEBI" id="CHEBI:145989"/>
    </ligand>
</feature>
<keyword evidence="11" id="KW-1185">Reference proteome</keyword>
<reference evidence="10 11" key="1">
    <citation type="submission" date="2019-01" db="EMBL/GenBank/DDBJ databases">
        <title>Agromyces.</title>
        <authorList>
            <person name="Li J."/>
        </authorList>
    </citation>
    <scope>NUCLEOTIDE SEQUENCE [LARGE SCALE GENOMIC DNA]</scope>
    <source>
        <strain evidence="10 11">DSM 15934</strain>
    </source>
</reference>
<feature type="binding site" evidence="7">
    <location>
        <position position="45"/>
    </location>
    <ligand>
        <name>3-phosphoshikimate</name>
        <dbReference type="ChEBI" id="CHEBI:145989"/>
    </ligand>
</feature>
<evidence type="ECO:0000313" key="10">
    <source>
        <dbReference type="EMBL" id="RXZ67163.1"/>
    </source>
</evidence>
<feature type="binding site" evidence="7">
    <location>
        <position position="120"/>
    </location>
    <ligand>
        <name>phosphoenolpyruvate</name>
        <dbReference type="ChEBI" id="CHEBI:58702"/>
    </ligand>
</feature>
<dbReference type="PANTHER" id="PTHR21090">
    <property type="entry name" value="AROM/DEHYDROQUINATE SYNTHASE"/>
    <property type="match status" value="1"/>
</dbReference>
<keyword evidence="7" id="KW-0963">Cytoplasm</keyword>
<dbReference type="NCBIfam" id="TIGR01356">
    <property type="entry name" value="aroA"/>
    <property type="match status" value="1"/>
</dbReference>
<dbReference type="Proteomes" id="UP000293865">
    <property type="component" value="Unassembled WGS sequence"/>
</dbReference>
<comment type="catalytic activity">
    <reaction evidence="6">
        <text>3-phosphoshikimate + phosphoenolpyruvate = 5-O-(1-carboxyvinyl)-3-phosphoshikimate + phosphate</text>
        <dbReference type="Rhea" id="RHEA:21256"/>
        <dbReference type="ChEBI" id="CHEBI:43474"/>
        <dbReference type="ChEBI" id="CHEBI:57701"/>
        <dbReference type="ChEBI" id="CHEBI:58702"/>
        <dbReference type="ChEBI" id="CHEBI:145989"/>
        <dbReference type="EC" id="2.5.1.19"/>
    </reaction>
    <physiologicalReaction direction="left-to-right" evidence="6">
        <dbReference type="Rhea" id="RHEA:21257"/>
    </physiologicalReaction>
</comment>
<dbReference type="PROSITE" id="PS00104">
    <property type="entry name" value="EPSP_SYNTHASE_1"/>
    <property type="match status" value="1"/>
</dbReference>
<dbReference type="CDD" id="cd01556">
    <property type="entry name" value="EPSP_synthase"/>
    <property type="match status" value="1"/>
</dbReference>
<dbReference type="UniPathway" id="UPA00053">
    <property type="reaction ID" value="UER00089"/>
</dbReference>
<dbReference type="EC" id="2.5.1.19" evidence="7"/>
<gene>
    <name evidence="7 10" type="primary">aroA</name>
    <name evidence="10" type="ORF">ESP51_18935</name>
</gene>
<feature type="binding site" evidence="7">
    <location>
        <position position="417"/>
    </location>
    <ligand>
        <name>phosphoenolpyruvate</name>
        <dbReference type="ChEBI" id="CHEBI:58702"/>
    </ligand>
</feature>
<sequence length="456" mass="48144">MQISRYSAPEFDPYGEARQTETDDGWRAPVAVRPVSAVLDLPGSKSLTNRELVLAALADGPSVLRAPLWSRDSELMIEALRSLGTGFERQPGAGGFGDDLRVIPAEELLGSTTIDCGLAGTVMRFMPPVAALALGPTTFDGDEGARRRPMDASIQALRALGVDLDDDRRGTLPFTVHGTGRIEGGALEIDASASSQFVSGLLLSGARFEQGLDLRHTGERLPSLPHIEMTIETLRVRGVEVSSPETGRWVVAPGPIAAVDVDIEPDLSNAAPFLVAALVAGGSVTITGWPSETTQVGAQLVDLLPRFGARVEREPGRVTVHAPERTADGGRGIRGVELDLSEAGELAPNLAALAALADEPSTITGIGHIRHHETDRLAALAAELNGLGGRVTELDDGLRIEPAPLHAGPWRAYADHRMATSGAIIGLAVPGVVVDDIASTGKTLPQFTELWERMLK</sequence>
<dbReference type="RefSeq" id="WP_129522447.1">
    <property type="nucleotide sequence ID" value="NZ_SDPN01000060.1"/>
</dbReference>
<keyword evidence="4 7" id="KW-0808">Transferase</keyword>
<dbReference type="OrthoDB" id="9809920at2"/>
<dbReference type="Pfam" id="PF00275">
    <property type="entry name" value="EPSP_synthase"/>
    <property type="match status" value="1"/>
</dbReference>
<dbReference type="GO" id="GO:0005737">
    <property type="term" value="C:cytoplasm"/>
    <property type="evidence" value="ECO:0007669"/>
    <property type="project" value="UniProtKB-SubCell"/>
</dbReference>
<feature type="active site" description="Proton acceptor" evidence="7">
    <location>
        <position position="345"/>
    </location>
</feature>
<accession>A0A4Q2KTX7</accession>
<feature type="binding site" evidence="7">
    <location>
        <position position="376"/>
    </location>
    <ligand>
        <name>phosphoenolpyruvate</name>
        <dbReference type="ChEBI" id="CHEBI:58702"/>
    </ligand>
</feature>
<evidence type="ECO:0000256" key="2">
    <source>
        <dbReference type="ARBA" id="ARBA00009948"/>
    </source>
</evidence>
<feature type="binding site" evidence="7">
    <location>
        <position position="194"/>
    </location>
    <ligand>
        <name>3-phosphoshikimate</name>
        <dbReference type="ChEBI" id="CHEBI:145989"/>
    </ligand>
</feature>
<dbReference type="SUPFAM" id="SSF55205">
    <property type="entry name" value="EPT/RTPC-like"/>
    <property type="match status" value="1"/>
</dbReference>
<comment type="caution">
    <text evidence="10">The sequence shown here is derived from an EMBL/GenBank/DDBJ whole genome shotgun (WGS) entry which is preliminary data.</text>
</comment>
<proteinExistence type="inferred from homology"/>
<evidence type="ECO:0000313" key="11">
    <source>
        <dbReference type="Proteomes" id="UP000293865"/>
    </source>
</evidence>
<dbReference type="InterPro" id="IPR036968">
    <property type="entry name" value="Enolpyruvate_Tfrase_sf"/>
</dbReference>
<feature type="binding site" evidence="7">
    <location>
        <position position="45"/>
    </location>
    <ligand>
        <name>phosphoenolpyruvate</name>
        <dbReference type="ChEBI" id="CHEBI:58702"/>
    </ligand>
</feature>
<dbReference type="EMBL" id="SDPN01000060">
    <property type="protein sequence ID" value="RXZ67163.1"/>
    <property type="molecule type" value="Genomic_DNA"/>
</dbReference>
<dbReference type="Gene3D" id="3.65.10.10">
    <property type="entry name" value="Enolpyruvate transferase domain"/>
    <property type="match status" value="2"/>
</dbReference>
<feature type="binding site" evidence="7">
    <location>
        <position position="196"/>
    </location>
    <ligand>
        <name>phosphoenolpyruvate</name>
        <dbReference type="ChEBI" id="CHEBI:58702"/>
    </ligand>
</feature>
<dbReference type="HAMAP" id="MF_00210">
    <property type="entry name" value="EPSP_synth"/>
    <property type="match status" value="1"/>
</dbReference>
<evidence type="ECO:0000256" key="8">
    <source>
        <dbReference type="SAM" id="MobiDB-lite"/>
    </source>
</evidence>
<dbReference type="PROSITE" id="PS00885">
    <property type="entry name" value="EPSP_SYNTHASE_2"/>
    <property type="match status" value="1"/>
</dbReference>
<dbReference type="InterPro" id="IPR006264">
    <property type="entry name" value="EPSP_synthase"/>
</dbReference>
<feature type="binding site" evidence="7">
    <location>
        <position position="442"/>
    </location>
    <ligand>
        <name>phosphoenolpyruvate</name>
        <dbReference type="ChEBI" id="CHEBI:58702"/>
    </ligand>
</feature>
<evidence type="ECO:0000256" key="7">
    <source>
        <dbReference type="HAMAP-Rule" id="MF_00210"/>
    </source>
</evidence>
<dbReference type="PANTHER" id="PTHR21090:SF5">
    <property type="entry name" value="PENTAFUNCTIONAL AROM POLYPEPTIDE"/>
    <property type="match status" value="1"/>
</dbReference>
<evidence type="ECO:0000256" key="4">
    <source>
        <dbReference type="ARBA" id="ARBA00022679"/>
    </source>
</evidence>
<feature type="binding site" evidence="7">
    <location>
        <position position="196"/>
    </location>
    <ligand>
        <name>3-phosphoshikimate</name>
        <dbReference type="ChEBI" id="CHEBI:145989"/>
    </ligand>
</feature>
<dbReference type="GO" id="GO:0008652">
    <property type="term" value="P:amino acid biosynthetic process"/>
    <property type="evidence" value="ECO:0007669"/>
    <property type="project" value="UniProtKB-KW"/>
</dbReference>
<dbReference type="InterPro" id="IPR001986">
    <property type="entry name" value="Enolpyruvate_Tfrase_dom"/>
</dbReference>
<dbReference type="GO" id="GO:0009423">
    <property type="term" value="P:chorismate biosynthetic process"/>
    <property type="evidence" value="ECO:0007669"/>
    <property type="project" value="UniProtKB-UniRule"/>
</dbReference>
<feature type="binding site" evidence="7">
    <location>
        <position position="50"/>
    </location>
    <ligand>
        <name>3-phosphoshikimate</name>
        <dbReference type="ChEBI" id="CHEBI:145989"/>
    </ligand>
</feature>
<protein>
    <recommendedName>
        <fullName evidence="7">3-phosphoshikimate 1-carboxyvinyltransferase</fullName>
        <ecNumber evidence="7">2.5.1.19</ecNumber>
    </recommendedName>
    <alternativeName>
        <fullName evidence="7">5-enolpyruvylshikimate-3-phosphate synthase</fullName>
        <shortName evidence="7">EPSP synthase</shortName>
        <shortName evidence="7">EPSPS</shortName>
    </alternativeName>
</protein>
<dbReference type="GO" id="GO:0009073">
    <property type="term" value="P:aromatic amino acid family biosynthetic process"/>
    <property type="evidence" value="ECO:0007669"/>
    <property type="project" value="UniProtKB-KW"/>
</dbReference>
<evidence type="ECO:0000256" key="3">
    <source>
        <dbReference type="ARBA" id="ARBA00022605"/>
    </source>
</evidence>
<evidence type="ECO:0000259" key="9">
    <source>
        <dbReference type="Pfam" id="PF00275"/>
    </source>
</evidence>
<feature type="binding site" evidence="7">
    <location>
        <position position="46"/>
    </location>
    <ligand>
        <name>3-phosphoshikimate</name>
        <dbReference type="ChEBI" id="CHEBI:145989"/>
    </ligand>
</feature>
<dbReference type="FunFam" id="3.65.10.10:FF:000011">
    <property type="entry name" value="3-phosphoshikimate 1-carboxyvinyltransferase"/>
    <property type="match status" value="1"/>
</dbReference>
<feature type="domain" description="Enolpyruvate transferase" evidence="9">
    <location>
        <begin position="33"/>
        <end position="449"/>
    </location>
</feature>
<comment type="subcellular location">
    <subcellularLocation>
        <location evidence="7">Cytoplasm</location>
    </subcellularLocation>
</comment>
<evidence type="ECO:0000256" key="1">
    <source>
        <dbReference type="ARBA" id="ARBA00004811"/>
    </source>
</evidence>
<comment type="function">
    <text evidence="7">Catalyzes the transfer of the enolpyruvyl moiety of phosphoenolpyruvate (PEP) to the 5-hydroxyl of shikimate-3-phosphate (S3P) to produce enolpyruvyl shikimate-3-phosphate and inorganic phosphate.</text>
</comment>
<evidence type="ECO:0000256" key="5">
    <source>
        <dbReference type="ARBA" id="ARBA00023141"/>
    </source>
</evidence>
<dbReference type="AlphaFoldDB" id="A0A4Q2KTX7"/>
<feature type="binding site" evidence="7">
    <location>
        <position position="372"/>
    </location>
    <ligand>
        <name>3-phosphoshikimate</name>
        <dbReference type="ChEBI" id="CHEBI:145989"/>
    </ligand>
</feature>
<comment type="caution">
    <text evidence="7">Lacks conserved residue(s) required for the propagation of feature annotation.</text>
</comment>
<evidence type="ECO:0000256" key="6">
    <source>
        <dbReference type="ARBA" id="ARBA00044633"/>
    </source>
</evidence>
<feature type="binding site" evidence="7">
    <location>
        <position position="345"/>
    </location>
    <ligand>
        <name>3-phosphoshikimate</name>
        <dbReference type="ChEBI" id="CHEBI:145989"/>
    </ligand>
</feature>
<feature type="binding site" evidence="7">
    <location>
        <position position="195"/>
    </location>
    <ligand>
        <name>3-phosphoshikimate</name>
        <dbReference type="ChEBI" id="CHEBI:145989"/>
    </ligand>
</feature>
<feature type="region of interest" description="Disordered" evidence="8">
    <location>
        <begin position="1"/>
        <end position="25"/>
    </location>
</feature>
<comment type="pathway">
    <text evidence="1 7">Metabolic intermediate biosynthesis; chorismate biosynthesis; chorismate from D-erythrose 4-phosphate and phosphoenolpyruvate: step 6/7.</text>
</comment>